<dbReference type="Proteomes" id="UP000282454">
    <property type="component" value="Unassembled WGS sequence"/>
</dbReference>
<dbReference type="Pfam" id="PF13561">
    <property type="entry name" value="adh_short_C2"/>
    <property type="match status" value="1"/>
</dbReference>
<comment type="caution">
    <text evidence="4">The sequence shown here is derived from an EMBL/GenBank/DDBJ whole genome shotgun (WGS) entry which is preliminary data.</text>
</comment>
<evidence type="ECO:0000256" key="2">
    <source>
        <dbReference type="ARBA" id="ARBA00023002"/>
    </source>
</evidence>
<evidence type="ECO:0000256" key="1">
    <source>
        <dbReference type="ARBA" id="ARBA00006484"/>
    </source>
</evidence>
<dbReference type="InterPro" id="IPR036291">
    <property type="entry name" value="NAD(P)-bd_dom_sf"/>
</dbReference>
<gene>
    <name evidence="4" type="ORF">CLV68_4313</name>
</gene>
<dbReference type="Gene3D" id="3.40.50.720">
    <property type="entry name" value="NAD(P)-binding Rossmann-like Domain"/>
    <property type="match status" value="1"/>
</dbReference>
<dbReference type="PANTHER" id="PTHR43477:SF1">
    <property type="entry name" value="DIHYDROANTICAPSIN 7-DEHYDROGENASE"/>
    <property type="match status" value="1"/>
</dbReference>
<dbReference type="InterPro" id="IPR002347">
    <property type="entry name" value="SDR_fam"/>
</dbReference>
<dbReference type="OrthoDB" id="9803333at2"/>
<evidence type="ECO:0000313" key="5">
    <source>
        <dbReference type="Proteomes" id="UP000282454"/>
    </source>
</evidence>
<dbReference type="GO" id="GO:0016491">
    <property type="term" value="F:oxidoreductase activity"/>
    <property type="evidence" value="ECO:0007669"/>
    <property type="project" value="UniProtKB-KW"/>
</dbReference>
<evidence type="ECO:0000259" key="3">
    <source>
        <dbReference type="SMART" id="SM00822"/>
    </source>
</evidence>
<reference evidence="4 5" key="1">
    <citation type="submission" date="2018-10" db="EMBL/GenBank/DDBJ databases">
        <title>Genomic Encyclopedia of Archaeal and Bacterial Type Strains, Phase II (KMG-II): from individual species to whole genera.</title>
        <authorList>
            <person name="Goeker M."/>
        </authorList>
    </citation>
    <scope>NUCLEOTIDE SEQUENCE [LARGE SCALE GENOMIC DNA]</scope>
    <source>
        <strain evidence="4 5">DSM 45657</strain>
    </source>
</reference>
<dbReference type="PROSITE" id="PS00061">
    <property type="entry name" value="ADH_SHORT"/>
    <property type="match status" value="1"/>
</dbReference>
<dbReference type="PANTHER" id="PTHR43477">
    <property type="entry name" value="DIHYDROANTICAPSIN 7-DEHYDROGENASE"/>
    <property type="match status" value="1"/>
</dbReference>
<evidence type="ECO:0000313" key="4">
    <source>
        <dbReference type="EMBL" id="RLK58219.1"/>
    </source>
</evidence>
<dbReference type="InterPro" id="IPR057326">
    <property type="entry name" value="KR_dom"/>
</dbReference>
<name>A0A421B1C6_9PSEU</name>
<comment type="similarity">
    <text evidence="1">Belongs to the short-chain dehydrogenases/reductases (SDR) family.</text>
</comment>
<dbReference type="SMART" id="SM00822">
    <property type="entry name" value="PKS_KR"/>
    <property type="match status" value="1"/>
</dbReference>
<dbReference type="SUPFAM" id="SSF51735">
    <property type="entry name" value="NAD(P)-binding Rossmann-fold domains"/>
    <property type="match status" value="1"/>
</dbReference>
<proteinExistence type="inferred from homology"/>
<dbReference type="EMBL" id="RCDD01000003">
    <property type="protein sequence ID" value="RLK58219.1"/>
    <property type="molecule type" value="Genomic_DNA"/>
</dbReference>
<dbReference type="FunFam" id="3.40.50.720:FF:000084">
    <property type="entry name" value="Short-chain dehydrogenase reductase"/>
    <property type="match status" value="1"/>
</dbReference>
<dbReference type="CDD" id="cd05233">
    <property type="entry name" value="SDR_c"/>
    <property type="match status" value="1"/>
</dbReference>
<protein>
    <submittedName>
        <fullName evidence="4">NAD(P)-dependent dehydrogenase (Short-subunit alcohol dehydrogenase family)</fullName>
    </submittedName>
</protein>
<dbReference type="RefSeq" id="WP_121392678.1">
    <property type="nucleotide sequence ID" value="NZ_RCDD01000003.1"/>
</dbReference>
<organism evidence="4 5">
    <name type="scientific">Actinokineospora cianjurensis</name>
    <dbReference type="NCBI Taxonomy" id="585224"/>
    <lineage>
        <taxon>Bacteria</taxon>
        <taxon>Bacillati</taxon>
        <taxon>Actinomycetota</taxon>
        <taxon>Actinomycetes</taxon>
        <taxon>Pseudonocardiales</taxon>
        <taxon>Pseudonocardiaceae</taxon>
        <taxon>Actinokineospora</taxon>
    </lineage>
</organism>
<dbReference type="InterPro" id="IPR051122">
    <property type="entry name" value="SDR_DHRS6-like"/>
</dbReference>
<dbReference type="AlphaFoldDB" id="A0A421B1C6"/>
<sequence>MHSYTGKKAVVVGGTHGMGRAVVERLVAGGAEVLLTGNNEATVEAARREVGAHVVRSDVTSVAANRELAEVTADRLGRVDFVHYNAGFAMLDPFEQVTEESYDRTFAVNTRGAFFTVQHLAPLINDGGAVVFTSSIADVGGISAMVTYAGAKAAVMALARGIAAALLPRRIRVNVVAPGFIDTPSMGVPGITEEQRTAFMRQGDEITPMRRHGTVDEVAAAVLFLAFDATFTTGERFTVDGGLGQNIGR</sequence>
<dbReference type="PRINTS" id="PR00081">
    <property type="entry name" value="GDHRDH"/>
</dbReference>
<feature type="domain" description="Ketoreductase" evidence="3">
    <location>
        <begin position="7"/>
        <end position="184"/>
    </location>
</feature>
<keyword evidence="5" id="KW-1185">Reference proteome</keyword>
<keyword evidence="2" id="KW-0560">Oxidoreductase</keyword>
<accession>A0A421B1C6</accession>
<dbReference type="InterPro" id="IPR020904">
    <property type="entry name" value="Sc_DH/Rdtase_CS"/>
</dbReference>